<dbReference type="Proteomes" id="UP001152320">
    <property type="component" value="Chromosome 6"/>
</dbReference>
<evidence type="ECO:0000313" key="3">
    <source>
        <dbReference type="Proteomes" id="UP001152320"/>
    </source>
</evidence>
<feature type="compositionally biased region" description="Polar residues" evidence="1">
    <location>
        <begin position="142"/>
        <end position="156"/>
    </location>
</feature>
<accession>A0A9Q1C830</accession>
<dbReference type="EMBL" id="JAIZAY010000006">
    <property type="protein sequence ID" value="KAJ8040466.1"/>
    <property type="molecule type" value="Genomic_DNA"/>
</dbReference>
<comment type="caution">
    <text evidence="2">The sequence shown here is derived from an EMBL/GenBank/DDBJ whole genome shotgun (WGS) entry which is preliminary data.</text>
</comment>
<dbReference type="AlphaFoldDB" id="A0A9Q1C830"/>
<name>A0A9Q1C830_HOLLE</name>
<evidence type="ECO:0000256" key="1">
    <source>
        <dbReference type="SAM" id="MobiDB-lite"/>
    </source>
</evidence>
<organism evidence="2 3">
    <name type="scientific">Holothuria leucospilota</name>
    <name type="common">Black long sea cucumber</name>
    <name type="synonym">Mertensiothuria leucospilota</name>
    <dbReference type="NCBI Taxonomy" id="206669"/>
    <lineage>
        <taxon>Eukaryota</taxon>
        <taxon>Metazoa</taxon>
        <taxon>Echinodermata</taxon>
        <taxon>Eleutherozoa</taxon>
        <taxon>Echinozoa</taxon>
        <taxon>Holothuroidea</taxon>
        <taxon>Aspidochirotacea</taxon>
        <taxon>Aspidochirotida</taxon>
        <taxon>Holothuriidae</taxon>
        <taxon>Holothuria</taxon>
    </lineage>
</organism>
<reference evidence="2" key="1">
    <citation type="submission" date="2021-10" db="EMBL/GenBank/DDBJ databases">
        <title>Tropical sea cucumber genome reveals ecological adaptation and Cuvierian tubules defense mechanism.</title>
        <authorList>
            <person name="Chen T."/>
        </authorList>
    </citation>
    <scope>NUCLEOTIDE SEQUENCE</scope>
    <source>
        <strain evidence="2">Nanhai2018</strain>
        <tissue evidence="2">Muscle</tissue>
    </source>
</reference>
<proteinExistence type="predicted"/>
<gene>
    <name evidence="2" type="ORF">HOLleu_14763</name>
</gene>
<protein>
    <submittedName>
        <fullName evidence="2">Uncharacterized protein</fullName>
    </submittedName>
</protein>
<sequence length="450" mass="50084">MAETGTRSAGDCVEAVDSLGYWSKGKIVKWVNEGEMRSHDGDDDDVGPGFEVQFAGWSREWNRVVSPSNIRDVTEIPPVKPSRRDTAKNVAMLKLHKDDVREVLVDGEVKEARVIQIDPIRNNIIVDIAGAKTTVQLQSFASSMPDNGSSSCSTVTPRKAKKQKTESRKQAVKRKQKAENCLRKPPAVPCQRQHNEDVDGGINDDNLPLQLVLGSSFFEVGEICSFLGYLVVIISSIVYCSRTKETQVLCNVCTTVGEIVTGVEPQCELKCKANHLQKTNRKASHAMKTRGKTLQMHAVGAVVGTINGGLSYQRLQRQLKVGFLLRESCLELLKSRQLKKTVITLFDALDPHIFSLGTQHKIKYVVEENFDTLDMLMGSMWDVHCVSPPVPGEHFFFIRSVSVDINSVRLVFTLAKGRSIFPFSDNYRELAVQSLRSGVCETPKQDFVQT</sequence>
<evidence type="ECO:0000313" key="2">
    <source>
        <dbReference type="EMBL" id="KAJ8040466.1"/>
    </source>
</evidence>
<keyword evidence="3" id="KW-1185">Reference proteome</keyword>
<feature type="region of interest" description="Disordered" evidence="1">
    <location>
        <begin position="142"/>
        <end position="179"/>
    </location>
</feature>